<protein>
    <submittedName>
        <fullName evidence="3">Dihydroorotase</fullName>
    </submittedName>
</protein>
<dbReference type="RefSeq" id="WP_260974682.1">
    <property type="nucleotide sequence ID" value="NZ_JAOANI010000005.1"/>
</dbReference>
<name>A0A9X3AFC0_9GAMM</name>
<proteinExistence type="predicted"/>
<dbReference type="InterPro" id="IPR004722">
    <property type="entry name" value="DHOase"/>
</dbReference>
<evidence type="ECO:0000256" key="1">
    <source>
        <dbReference type="ARBA" id="ARBA00022975"/>
    </source>
</evidence>
<dbReference type="Proteomes" id="UP001147830">
    <property type="component" value="Unassembled WGS sequence"/>
</dbReference>
<dbReference type="GO" id="GO:0006145">
    <property type="term" value="P:purine nucleobase catabolic process"/>
    <property type="evidence" value="ECO:0007669"/>
    <property type="project" value="TreeGrafter"/>
</dbReference>
<dbReference type="SUPFAM" id="SSF51556">
    <property type="entry name" value="Metallo-dependent hydrolases"/>
    <property type="match status" value="1"/>
</dbReference>
<dbReference type="PANTHER" id="PTHR43668:SF2">
    <property type="entry name" value="ALLANTOINASE"/>
    <property type="match status" value="1"/>
</dbReference>
<dbReference type="PANTHER" id="PTHR43668">
    <property type="entry name" value="ALLANTOINASE"/>
    <property type="match status" value="1"/>
</dbReference>
<dbReference type="SUPFAM" id="SSF51338">
    <property type="entry name" value="Composite domain of metallo-dependent hydrolases"/>
    <property type="match status" value="1"/>
</dbReference>
<reference evidence="3" key="1">
    <citation type="journal article" date="2022" name="Front. Microbiol.">
        <title>Genome-based taxonomic rearrangement of Oceanobacter-related bacteria including the description of Thalassolituus hydrocarbonoclasticus sp. nov. and Thalassolituus pacificus sp. nov. and emended description of the genus Thalassolituus.</title>
        <authorList>
            <person name="Dong C."/>
            <person name="Wei L."/>
            <person name="Wang J."/>
            <person name="Lai Q."/>
            <person name="Huang Z."/>
            <person name="Shao Z."/>
        </authorList>
    </citation>
    <scope>NUCLEOTIDE SEQUENCE</scope>
    <source>
        <strain evidence="3">59MF3M-4</strain>
    </source>
</reference>
<keyword evidence="4" id="KW-1185">Reference proteome</keyword>
<dbReference type="AlphaFoldDB" id="A0A9X3AFC0"/>
<organism evidence="3 4">
    <name type="scientific">Thalassolituus pacificus</name>
    <dbReference type="NCBI Taxonomy" id="2975440"/>
    <lineage>
        <taxon>Bacteria</taxon>
        <taxon>Pseudomonadati</taxon>
        <taxon>Pseudomonadota</taxon>
        <taxon>Gammaproteobacteria</taxon>
        <taxon>Oceanospirillales</taxon>
        <taxon>Oceanospirillaceae</taxon>
        <taxon>Thalassolituus</taxon>
    </lineage>
</organism>
<dbReference type="GO" id="GO:0046872">
    <property type="term" value="F:metal ion binding"/>
    <property type="evidence" value="ECO:0007669"/>
    <property type="project" value="InterPro"/>
</dbReference>
<dbReference type="InterPro" id="IPR032466">
    <property type="entry name" value="Metal_Hydrolase"/>
</dbReference>
<dbReference type="GO" id="GO:0004038">
    <property type="term" value="F:allantoinase activity"/>
    <property type="evidence" value="ECO:0007669"/>
    <property type="project" value="TreeGrafter"/>
</dbReference>
<evidence type="ECO:0000259" key="2">
    <source>
        <dbReference type="Pfam" id="PF12890"/>
    </source>
</evidence>
<dbReference type="Gene3D" id="2.30.40.10">
    <property type="entry name" value="Urease, subunit C, domain 1"/>
    <property type="match status" value="1"/>
</dbReference>
<accession>A0A9X3AFC0</accession>
<dbReference type="Gene3D" id="3.20.20.140">
    <property type="entry name" value="Metal-dependent hydrolases"/>
    <property type="match status" value="1"/>
</dbReference>
<dbReference type="GO" id="GO:0004151">
    <property type="term" value="F:dihydroorotase activity"/>
    <property type="evidence" value="ECO:0007669"/>
    <property type="project" value="InterPro"/>
</dbReference>
<evidence type="ECO:0000313" key="3">
    <source>
        <dbReference type="EMBL" id="MCT7357751.1"/>
    </source>
</evidence>
<gene>
    <name evidence="3" type="ORF">NYR02_01785</name>
</gene>
<dbReference type="InterPro" id="IPR050138">
    <property type="entry name" value="DHOase/Allantoinase_Hydrolase"/>
</dbReference>
<dbReference type="GO" id="GO:0006221">
    <property type="term" value="P:pyrimidine nucleotide biosynthetic process"/>
    <property type="evidence" value="ECO:0007669"/>
    <property type="project" value="UniProtKB-KW"/>
</dbReference>
<keyword evidence="1" id="KW-0665">Pyrimidine biosynthesis</keyword>
<dbReference type="InterPro" id="IPR024403">
    <property type="entry name" value="DHOase_cat"/>
</dbReference>
<comment type="caution">
    <text evidence="3">The sequence shown here is derived from an EMBL/GenBank/DDBJ whole genome shotgun (WGS) entry which is preliminary data.</text>
</comment>
<dbReference type="GO" id="GO:0005737">
    <property type="term" value="C:cytoplasm"/>
    <property type="evidence" value="ECO:0007669"/>
    <property type="project" value="TreeGrafter"/>
</dbReference>
<reference evidence="3" key="2">
    <citation type="submission" date="2022-08" db="EMBL/GenBank/DDBJ databases">
        <authorList>
            <person name="Dong C."/>
        </authorList>
    </citation>
    <scope>NUCLEOTIDE SEQUENCE</scope>
    <source>
        <strain evidence="3">59MF3M-4</strain>
    </source>
</reference>
<dbReference type="Pfam" id="PF12890">
    <property type="entry name" value="DHOase"/>
    <property type="match status" value="1"/>
</dbReference>
<dbReference type="EMBL" id="JAOANI010000005">
    <property type="protein sequence ID" value="MCT7357751.1"/>
    <property type="molecule type" value="Genomic_DNA"/>
</dbReference>
<dbReference type="InterPro" id="IPR011059">
    <property type="entry name" value="Metal-dep_hydrolase_composite"/>
</dbReference>
<evidence type="ECO:0000313" key="4">
    <source>
        <dbReference type="Proteomes" id="UP001147830"/>
    </source>
</evidence>
<feature type="domain" description="Dihydroorotase catalytic" evidence="2">
    <location>
        <begin position="52"/>
        <end position="237"/>
    </location>
</feature>
<dbReference type="CDD" id="cd01317">
    <property type="entry name" value="DHOase_IIa"/>
    <property type="match status" value="1"/>
</dbReference>
<sequence length="422" mass="44575">MRYLHIENARLIDPSQNLDQVTDVYVAEGRIHAIGHKPATGGIEHSIDASGLLLVPGLIDLGAHLAEPGFTHKGSIASETRAACASGFTHVCALPDTKPVADSPAVIQLIQEKAAKAGFAKVLPLGALTQGLAGEQLASMFSLSEAGCVALSNARAPFKDSYVLRRVMEYAATYDIPVFLNPDDAALSDGGCMHEGPTATRLGLTGIPQTAETIALAQMLLLVEQTGVRAHISQISCARSVRMLAQAREQGIRVSADTPLANLIYTDEAVTGYNSQFNVQPPLRSESDRQALLAAVNAGELAISSNHRPHEVAAKKAPFADAEPGMSIFDGFLPLALRLVECGELELSALIRATSTLPAEVLGQNQSLSEGNWFNAALIDPAAEQSFRRSTLLSKGRNSPVAGKTLKGAVNAVFIDGRKVFG</sequence>